<proteinExistence type="predicted"/>
<organism evidence="2 3">
    <name type="scientific">Salipiger aestuarii</name>
    <dbReference type="NCBI Taxonomy" id="568098"/>
    <lineage>
        <taxon>Bacteria</taxon>
        <taxon>Pseudomonadati</taxon>
        <taxon>Pseudomonadota</taxon>
        <taxon>Alphaproteobacteria</taxon>
        <taxon>Rhodobacterales</taxon>
        <taxon>Roseobacteraceae</taxon>
        <taxon>Salipiger</taxon>
    </lineage>
</organism>
<gene>
    <name evidence="2" type="ORF">ATI53_1003123</name>
</gene>
<keyword evidence="1" id="KW-0812">Transmembrane</keyword>
<reference evidence="2 3" key="1">
    <citation type="submission" date="2018-06" db="EMBL/GenBank/DDBJ databases">
        <title>Genomic Encyclopedia of Archaeal and Bacterial Type Strains, Phase II (KMG-II): from individual species to whole genera.</title>
        <authorList>
            <person name="Goeker M."/>
        </authorList>
    </citation>
    <scope>NUCLEOTIDE SEQUENCE [LARGE SCALE GENOMIC DNA]</scope>
    <source>
        <strain evidence="2 3">DSM 22011</strain>
    </source>
</reference>
<comment type="caution">
    <text evidence="2">The sequence shown here is derived from an EMBL/GenBank/DDBJ whole genome shotgun (WGS) entry which is preliminary data.</text>
</comment>
<accession>A0A327YNY4</accession>
<dbReference type="Proteomes" id="UP000249165">
    <property type="component" value="Unassembled WGS sequence"/>
</dbReference>
<dbReference type="AlphaFoldDB" id="A0A327YNY4"/>
<keyword evidence="3" id="KW-1185">Reference proteome</keyword>
<sequence>MTTQGTGDVSRWAGAAIIAAVFASGIPAAATDVSYSFVWQGGNGHEMRGAMSFDSALMTAPEVYARDLSCFVIEGTHNGTPIGRWALGMLNEQTTWALTFLPQDAAFAVFGPRHMMPQAWNMDGFGTDCGASGFGFNIGNAAQDLCVDGRLVLGSQVAPDQPFPATPDPSVRFPADACPRPDLIGALDFRALRGAGAASR</sequence>
<dbReference type="EMBL" id="QLMG01000003">
    <property type="protein sequence ID" value="RAK21967.1"/>
    <property type="molecule type" value="Genomic_DNA"/>
</dbReference>
<keyword evidence="1" id="KW-1133">Transmembrane helix</keyword>
<dbReference type="OrthoDB" id="7860723at2"/>
<protein>
    <submittedName>
        <fullName evidence="2">Uncharacterized protein</fullName>
    </submittedName>
</protein>
<evidence type="ECO:0000313" key="3">
    <source>
        <dbReference type="Proteomes" id="UP000249165"/>
    </source>
</evidence>
<evidence type="ECO:0000313" key="2">
    <source>
        <dbReference type="EMBL" id="RAK21967.1"/>
    </source>
</evidence>
<feature type="transmembrane region" description="Helical" evidence="1">
    <location>
        <begin position="12"/>
        <end position="38"/>
    </location>
</feature>
<name>A0A327YNY4_9RHOB</name>
<evidence type="ECO:0000256" key="1">
    <source>
        <dbReference type="SAM" id="Phobius"/>
    </source>
</evidence>
<keyword evidence="1" id="KW-0472">Membrane</keyword>